<accession>A0A0F9LGP8</accession>
<dbReference type="SMART" id="SM01022">
    <property type="entry name" value="ASCH"/>
    <property type="match status" value="1"/>
</dbReference>
<protein>
    <recommendedName>
        <fullName evidence="1">ASCH domain-containing protein</fullName>
    </recommendedName>
</protein>
<dbReference type="Gene3D" id="2.30.130.30">
    <property type="entry name" value="Hypothetical protein"/>
    <property type="match status" value="1"/>
</dbReference>
<evidence type="ECO:0000313" key="2">
    <source>
        <dbReference type="EMBL" id="KKM94119.1"/>
    </source>
</evidence>
<dbReference type="AlphaFoldDB" id="A0A0F9LGP8"/>
<gene>
    <name evidence="2" type="ORF">LCGC14_1201530</name>
</gene>
<feature type="domain" description="ASCH" evidence="1">
    <location>
        <begin position="7"/>
        <end position="101"/>
    </location>
</feature>
<dbReference type="Pfam" id="PF04266">
    <property type="entry name" value="ASCH"/>
    <property type="match status" value="1"/>
</dbReference>
<reference evidence="2" key="1">
    <citation type="journal article" date="2015" name="Nature">
        <title>Complex archaea that bridge the gap between prokaryotes and eukaryotes.</title>
        <authorList>
            <person name="Spang A."/>
            <person name="Saw J.H."/>
            <person name="Jorgensen S.L."/>
            <person name="Zaremba-Niedzwiedzka K."/>
            <person name="Martijn J."/>
            <person name="Lind A.E."/>
            <person name="van Eijk R."/>
            <person name="Schleper C."/>
            <person name="Guy L."/>
            <person name="Ettema T.J."/>
        </authorList>
    </citation>
    <scope>NUCLEOTIDE SEQUENCE</scope>
</reference>
<dbReference type="EMBL" id="LAZR01006178">
    <property type="protein sequence ID" value="KKM94119.1"/>
    <property type="molecule type" value="Genomic_DNA"/>
</dbReference>
<name>A0A0F9LGP8_9ZZZZ</name>
<dbReference type="InterPro" id="IPR007374">
    <property type="entry name" value="ASCH_domain"/>
</dbReference>
<evidence type="ECO:0000259" key="1">
    <source>
        <dbReference type="SMART" id="SM01022"/>
    </source>
</evidence>
<dbReference type="SUPFAM" id="SSF88697">
    <property type="entry name" value="PUA domain-like"/>
    <property type="match status" value="1"/>
</dbReference>
<organism evidence="2">
    <name type="scientific">marine sediment metagenome</name>
    <dbReference type="NCBI Taxonomy" id="412755"/>
    <lineage>
        <taxon>unclassified sequences</taxon>
        <taxon>metagenomes</taxon>
        <taxon>ecological metagenomes</taxon>
    </lineage>
</organism>
<sequence>MSKIIVISIKPEFANLIFDGSKKIELRKSSPNVQPGDLMIVYSTSPEMAMVGICMIKEVIKSTPNDIWINHSEILGIDEKRFNEYYSETDKAVGIVLSSVRRFKSKMPLKKVKEIFPSFTPPQTFKYFNRNSLMETIKA</sequence>
<proteinExistence type="predicted"/>
<comment type="caution">
    <text evidence="2">The sequence shown here is derived from an EMBL/GenBank/DDBJ whole genome shotgun (WGS) entry which is preliminary data.</text>
</comment>
<dbReference type="InterPro" id="IPR015947">
    <property type="entry name" value="PUA-like_sf"/>
</dbReference>